<feature type="compositionally biased region" description="Polar residues" evidence="1">
    <location>
        <begin position="132"/>
        <end position="153"/>
    </location>
</feature>
<organism evidence="2 3">
    <name type="scientific">Brassica cretica</name>
    <name type="common">Mustard</name>
    <dbReference type="NCBI Taxonomy" id="69181"/>
    <lineage>
        <taxon>Eukaryota</taxon>
        <taxon>Viridiplantae</taxon>
        <taxon>Streptophyta</taxon>
        <taxon>Embryophyta</taxon>
        <taxon>Tracheophyta</taxon>
        <taxon>Spermatophyta</taxon>
        <taxon>Magnoliopsida</taxon>
        <taxon>eudicotyledons</taxon>
        <taxon>Gunneridae</taxon>
        <taxon>Pentapetalae</taxon>
        <taxon>rosids</taxon>
        <taxon>malvids</taxon>
        <taxon>Brassicales</taxon>
        <taxon>Brassicaceae</taxon>
        <taxon>Brassiceae</taxon>
        <taxon>Brassica</taxon>
    </lineage>
</organism>
<accession>A0A8S9N4A6</accession>
<reference evidence="2" key="1">
    <citation type="submission" date="2019-12" db="EMBL/GenBank/DDBJ databases">
        <title>Genome sequencing and annotation of Brassica cretica.</title>
        <authorList>
            <person name="Studholme D.J."/>
            <person name="Sarris P."/>
        </authorList>
    </citation>
    <scope>NUCLEOTIDE SEQUENCE</scope>
    <source>
        <strain evidence="2">PFS-109/04</strain>
        <tissue evidence="2">Leaf</tissue>
    </source>
</reference>
<evidence type="ECO:0000313" key="3">
    <source>
        <dbReference type="Proteomes" id="UP000712600"/>
    </source>
</evidence>
<dbReference type="Proteomes" id="UP000712600">
    <property type="component" value="Unassembled WGS sequence"/>
</dbReference>
<evidence type="ECO:0000313" key="2">
    <source>
        <dbReference type="EMBL" id="KAF3488552.1"/>
    </source>
</evidence>
<name>A0A8S9N4A6_BRACR</name>
<comment type="caution">
    <text evidence="2">The sequence shown here is derived from an EMBL/GenBank/DDBJ whole genome shotgun (WGS) entry which is preliminary data.</text>
</comment>
<evidence type="ECO:0000256" key="1">
    <source>
        <dbReference type="SAM" id="MobiDB-lite"/>
    </source>
</evidence>
<gene>
    <name evidence="2" type="ORF">F2Q69_00052945</name>
</gene>
<dbReference type="AlphaFoldDB" id="A0A8S9N4A6"/>
<proteinExistence type="predicted"/>
<sequence length="153" mass="16918">MGDQKRPFVFPPSSALAVFLNKPSSLLCAAFLIETAGLTPKAEFYGGERCNNNWAMRDLHKYCKRKGLLIELDGEAILVIRLRMINNNSCTKYGRIPRYGHSGSPSEDDSHTIFARAGKASTADEGDEQNRESTGQGSTSRDSWNSWSQKSPS</sequence>
<dbReference type="EMBL" id="QGKX02002183">
    <property type="protein sequence ID" value="KAF3488552.1"/>
    <property type="molecule type" value="Genomic_DNA"/>
</dbReference>
<protein>
    <submittedName>
        <fullName evidence="2">Uncharacterized protein</fullName>
    </submittedName>
</protein>
<feature type="region of interest" description="Disordered" evidence="1">
    <location>
        <begin position="93"/>
        <end position="153"/>
    </location>
</feature>